<accession>A0A9P5NTT7</accession>
<dbReference type="EMBL" id="JADNYJ010000023">
    <property type="protein sequence ID" value="KAF8905194.1"/>
    <property type="molecule type" value="Genomic_DNA"/>
</dbReference>
<protein>
    <submittedName>
        <fullName evidence="1">Uncharacterized protein</fullName>
    </submittedName>
</protein>
<dbReference type="Proteomes" id="UP000724874">
    <property type="component" value="Unassembled WGS sequence"/>
</dbReference>
<evidence type="ECO:0000313" key="1">
    <source>
        <dbReference type="EMBL" id="KAF8905194.1"/>
    </source>
</evidence>
<keyword evidence="2" id="KW-1185">Reference proteome</keyword>
<sequence>MQGRTREGMPISDITGVKRVCLFTWHGGRWLSILWEYLTNLLVIETLMMFDRAQLNGIRSDYPPPNLYRKLSPQAVQVLQELRHLVFHDRDVMQRHDYMCIVLFILPSWNSLESLGNVYRYFHDFDEYLTRHSNVLSLKSVLLNIKFLSQVGGSESKEVLKSRCQALMTSDVLSSLVVL</sequence>
<comment type="caution">
    <text evidence="1">The sequence shown here is derived from an EMBL/GenBank/DDBJ whole genome shotgun (WGS) entry which is preliminary data.</text>
</comment>
<organism evidence="1 2">
    <name type="scientific">Gymnopilus junonius</name>
    <name type="common">Spectacular rustgill mushroom</name>
    <name type="synonym">Gymnopilus spectabilis subsp. junonius</name>
    <dbReference type="NCBI Taxonomy" id="109634"/>
    <lineage>
        <taxon>Eukaryota</taxon>
        <taxon>Fungi</taxon>
        <taxon>Dikarya</taxon>
        <taxon>Basidiomycota</taxon>
        <taxon>Agaricomycotina</taxon>
        <taxon>Agaricomycetes</taxon>
        <taxon>Agaricomycetidae</taxon>
        <taxon>Agaricales</taxon>
        <taxon>Agaricineae</taxon>
        <taxon>Hymenogastraceae</taxon>
        <taxon>Gymnopilus</taxon>
    </lineage>
</organism>
<gene>
    <name evidence="1" type="ORF">CPB84DRAFT_610012</name>
</gene>
<evidence type="ECO:0000313" key="2">
    <source>
        <dbReference type="Proteomes" id="UP000724874"/>
    </source>
</evidence>
<name>A0A9P5NTT7_GYMJU</name>
<dbReference type="AlphaFoldDB" id="A0A9P5NTT7"/>
<reference evidence="1" key="1">
    <citation type="submission" date="2020-11" db="EMBL/GenBank/DDBJ databases">
        <authorList>
            <consortium name="DOE Joint Genome Institute"/>
            <person name="Ahrendt S."/>
            <person name="Riley R."/>
            <person name="Andreopoulos W."/>
            <person name="LaButti K."/>
            <person name="Pangilinan J."/>
            <person name="Ruiz-duenas F.J."/>
            <person name="Barrasa J.M."/>
            <person name="Sanchez-Garcia M."/>
            <person name="Camarero S."/>
            <person name="Miyauchi S."/>
            <person name="Serrano A."/>
            <person name="Linde D."/>
            <person name="Babiker R."/>
            <person name="Drula E."/>
            <person name="Ayuso-Fernandez I."/>
            <person name="Pacheco R."/>
            <person name="Padilla G."/>
            <person name="Ferreira P."/>
            <person name="Barriuso J."/>
            <person name="Kellner H."/>
            <person name="Castanera R."/>
            <person name="Alfaro M."/>
            <person name="Ramirez L."/>
            <person name="Pisabarro A.G."/>
            <person name="Kuo A."/>
            <person name="Tritt A."/>
            <person name="Lipzen A."/>
            <person name="He G."/>
            <person name="Yan M."/>
            <person name="Ng V."/>
            <person name="Cullen D."/>
            <person name="Martin F."/>
            <person name="Rosso M.-N."/>
            <person name="Henrissat B."/>
            <person name="Hibbett D."/>
            <person name="Martinez A.T."/>
            <person name="Grigoriev I.V."/>
        </authorList>
    </citation>
    <scope>NUCLEOTIDE SEQUENCE</scope>
    <source>
        <strain evidence="1">AH 44721</strain>
    </source>
</reference>
<proteinExistence type="predicted"/>